<evidence type="ECO:0000313" key="2">
    <source>
        <dbReference type="Proteomes" id="UP000193144"/>
    </source>
</evidence>
<keyword evidence="2" id="KW-1185">Reference proteome</keyword>
<dbReference type="AlphaFoldDB" id="A0A1Y2A5S7"/>
<organism evidence="1 2">
    <name type="scientific">Clohesyomyces aquaticus</name>
    <dbReference type="NCBI Taxonomy" id="1231657"/>
    <lineage>
        <taxon>Eukaryota</taxon>
        <taxon>Fungi</taxon>
        <taxon>Dikarya</taxon>
        <taxon>Ascomycota</taxon>
        <taxon>Pezizomycotina</taxon>
        <taxon>Dothideomycetes</taxon>
        <taxon>Pleosporomycetidae</taxon>
        <taxon>Pleosporales</taxon>
        <taxon>Lindgomycetaceae</taxon>
        <taxon>Clohesyomyces</taxon>
    </lineage>
</organism>
<sequence length="249" mass="27423">MPEAVSARSVDGFFPGIDHTPWPRTSGGGTVVRIQICYHTESLKICMRNAVHGATNIWGQALGAEPSELSRHGIGLVTIKVLCMAWKAQAQRWMWNQQVHWLSLRIKEDDPGELAPGFEGASASLGFKLPRVGQQVNPETGLPFFESGTHVRIDCTKIGNYAAAVECAEGLTPPKTAHDLCTDQETAEECSFASPRFFKGSHTFCETYDYASIMQYGSPAFGTKKGKEDATADNMRIVRYMKPENYDEG</sequence>
<gene>
    <name evidence="1" type="ORF">BCR34DRAFT_596738</name>
</gene>
<comment type="caution">
    <text evidence="1">The sequence shown here is derived from an EMBL/GenBank/DDBJ whole genome shotgun (WGS) entry which is preliminary data.</text>
</comment>
<protein>
    <submittedName>
        <fullName evidence="1">Uncharacterized protein</fullName>
    </submittedName>
</protein>
<dbReference type="Proteomes" id="UP000193144">
    <property type="component" value="Unassembled WGS sequence"/>
</dbReference>
<evidence type="ECO:0000313" key="1">
    <source>
        <dbReference type="EMBL" id="ORY17871.1"/>
    </source>
</evidence>
<proteinExistence type="predicted"/>
<name>A0A1Y2A5S7_9PLEO</name>
<dbReference type="EMBL" id="MCFA01000010">
    <property type="protein sequence ID" value="ORY17871.1"/>
    <property type="molecule type" value="Genomic_DNA"/>
</dbReference>
<reference evidence="1 2" key="1">
    <citation type="submission" date="2016-07" db="EMBL/GenBank/DDBJ databases">
        <title>Pervasive Adenine N6-methylation of Active Genes in Fungi.</title>
        <authorList>
            <consortium name="DOE Joint Genome Institute"/>
            <person name="Mondo S.J."/>
            <person name="Dannebaum R.O."/>
            <person name="Kuo R.C."/>
            <person name="Labutti K."/>
            <person name="Haridas S."/>
            <person name="Kuo A."/>
            <person name="Salamov A."/>
            <person name="Ahrendt S.R."/>
            <person name="Lipzen A."/>
            <person name="Sullivan W."/>
            <person name="Andreopoulos W.B."/>
            <person name="Clum A."/>
            <person name="Lindquist E."/>
            <person name="Daum C."/>
            <person name="Ramamoorthy G.K."/>
            <person name="Gryganskyi A."/>
            <person name="Culley D."/>
            <person name="Magnuson J.K."/>
            <person name="James T.Y."/>
            <person name="O'Malley M.A."/>
            <person name="Stajich J.E."/>
            <person name="Spatafora J.W."/>
            <person name="Visel A."/>
            <person name="Grigoriev I.V."/>
        </authorList>
    </citation>
    <scope>NUCLEOTIDE SEQUENCE [LARGE SCALE GENOMIC DNA]</scope>
    <source>
        <strain evidence="1 2">CBS 115471</strain>
    </source>
</reference>
<accession>A0A1Y2A5S7</accession>